<name>A0ABV8HK20_9ACTN</name>
<keyword evidence="1" id="KW-0472">Membrane</keyword>
<proteinExistence type="predicted"/>
<dbReference type="EMBL" id="JBHSBB010000005">
    <property type="protein sequence ID" value="MFC4030599.1"/>
    <property type="molecule type" value="Genomic_DNA"/>
</dbReference>
<evidence type="ECO:0008006" key="4">
    <source>
        <dbReference type="Google" id="ProtNLM"/>
    </source>
</evidence>
<feature type="transmembrane region" description="Helical" evidence="1">
    <location>
        <begin position="53"/>
        <end position="71"/>
    </location>
</feature>
<feature type="transmembrane region" description="Helical" evidence="1">
    <location>
        <begin position="265"/>
        <end position="286"/>
    </location>
</feature>
<evidence type="ECO:0000256" key="1">
    <source>
        <dbReference type="SAM" id="Phobius"/>
    </source>
</evidence>
<feature type="transmembrane region" description="Helical" evidence="1">
    <location>
        <begin position="350"/>
        <end position="369"/>
    </location>
</feature>
<gene>
    <name evidence="2" type="ORF">ACFO3J_03835</name>
</gene>
<protein>
    <recommendedName>
        <fullName evidence="4">Integral membrane protein</fullName>
    </recommendedName>
</protein>
<dbReference type="Proteomes" id="UP001595765">
    <property type="component" value="Unassembled WGS sequence"/>
</dbReference>
<feature type="transmembrane region" description="Helical" evidence="1">
    <location>
        <begin position="145"/>
        <end position="168"/>
    </location>
</feature>
<evidence type="ECO:0000313" key="3">
    <source>
        <dbReference type="Proteomes" id="UP001595765"/>
    </source>
</evidence>
<feature type="transmembrane region" description="Helical" evidence="1">
    <location>
        <begin position="20"/>
        <end position="41"/>
    </location>
</feature>
<feature type="transmembrane region" description="Helical" evidence="1">
    <location>
        <begin position="218"/>
        <end position="244"/>
    </location>
</feature>
<comment type="caution">
    <text evidence="2">The sequence shown here is derived from an EMBL/GenBank/DDBJ whole genome shotgun (WGS) entry which is preliminary data.</text>
</comment>
<feature type="transmembrane region" description="Helical" evidence="1">
    <location>
        <begin position="298"/>
        <end position="317"/>
    </location>
</feature>
<feature type="transmembrane region" description="Helical" evidence="1">
    <location>
        <begin position="180"/>
        <end position="198"/>
    </location>
</feature>
<feature type="transmembrane region" description="Helical" evidence="1">
    <location>
        <begin position="92"/>
        <end position="118"/>
    </location>
</feature>
<reference evidence="3" key="1">
    <citation type="journal article" date="2019" name="Int. J. Syst. Evol. Microbiol.">
        <title>The Global Catalogue of Microorganisms (GCM) 10K type strain sequencing project: providing services to taxonomists for standard genome sequencing and annotation.</title>
        <authorList>
            <consortium name="The Broad Institute Genomics Platform"/>
            <consortium name="The Broad Institute Genome Sequencing Center for Infectious Disease"/>
            <person name="Wu L."/>
            <person name="Ma J."/>
        </authorList>
    </citation>
    <scope>NUCLEOTIDE SEQUENCE [LARGE SCALE GENOMIC DNA]</scope>
    <source>
        <strain evidence="3">CGMCC 4.7237</strain>
    </source>
</reference>
<sequence length="373" mass="36971">MLSLRVLRGSRPAALARWALVVVASAGTGLLLLSSLAWALANPEHGAYDAVVRLGWCALPVAVTAQLAVAVGRSQPADWPGAELAAAGLGRIGVVLLAAATAALVCAVGSVVALLAFLQLRGDVTGVPFDGVGPGLLAAGKTLPLAGAVTLLALVPATAAAATAARLRPESAPAQNSPRGLPWGVALTAIGLAVEVTAPKGNALPLPSGLGAIPPGAVGGWVLATAGLMLAGPGLVHACGRLLASFRPGALRLLAGRALQHESRAIGRPLGLLSATGAAALAVQVFQHTAGHPIGPVTLFATGLIAFCLLATSSLALRRAKSTRADAATALRDVAASPTLVRAALALRTTLVLSALLPLTLLVAFLSSIPTPS</sequence>
<keyword evidence="3" id="KW-1185">Reference proteome</keyword>
<dbReference type="RefSeq" id="WP_386426137.1">
    <property type="nucleotide sequence ID" value="NZ_JBHSBB010000005.1"/>
</dbReference>
<evidence type="ECO:0000313" key="2">
    <source>
        <dbReference type="EMBL" id="MFC4030599.1"/>
    </source>
</evidence>
<keyword evidence="1" id="KW-1133">Transmembrane helix</keyword>
<accession>A0ABV8HK20</accession>
<organism evidence="2 3">
    <name type="scientific">Streptomyces polygonati</name>
    <dbReference type="NCBI Taxonomy" id="1617087"/>
    <lineage>
        <taxon>Bacteria</taxon>
        <taxon>Bacillati</taxon>
        <taxon>Actinomycetota</taxon>
        <taxon>Actinomycetes</taxon>
        <taxon>Kitasatosporales</taxon>
        <taxon>Streptomycetaceae</taxon>
        <taxon>Streptomyces</taxon>
    </lineage>
</organism>
<keyword evidence="1" id="KW-0812">Transmembrane</keyword>